<feature type="non-terminal residue" evidence="1">
    <location>
        <position position="151"/>
    </location>
</feature>
<gene>
    <name evidence="1" type="ORF">AVDCRST_MAG27-2467</name>
</gene>
<name>A0A6J4IV02_9PROT</name>
<accession>A0A6J4IV02</accession>
<dbReference type="AlphaFoldDB" id="A0A6J4IV02"/>
<protein>
    <submittedName>
        <fullName evidence="1">Transposase</fullName>
    </submittedName>
</protein>
<dbReference type="EMBL" id="CADCTD010000111">
    <property type="protein sequence ID" value="CAA9259524.1"/>
    <property type="molecule type" value="Genomic_DNA"/>
</dbReference>
<evidence type="ECO:0000313" key="1">
    <source>
        <dbReference type="EMBL" id="CAA9259524.1"/>
    </source>
</evidence>
<organism evidence="1">
    <name type="scientific">uncultured Craurococcus sp</name>
    <dbReference type="NCBI Taxonomy" id="1135998"/>
    <lineage>
        <taxon>Bacteria</taxon>
        <taxon>Pseudomonadati</taxon>
        <taxon>Pseudomonadota</taxon>
        <taxon>Alphaproteobacteria</taxon>
        <taxon>Acetobacterales</taxon>
        <taxon>Acetobacteraceae</taxon>
        <taxon>Craurococcus</taxon>
        <taxon>environmental samples</taxon>
    </lineage>
</organism>
<proteinExistence type="predicted"/>
<reference evidence="1" key="1">
    <citation type="submission" date="2020-02" db="EMBL/GenBank/DDBJ databases">
        <authorList>
            <person name="Meier V. D."/>
        </authorList>
    </citation>
    <scope>NUCLEOTIDE SEQUENCE</scope>
    <source>
        <strain evidence="1">AVDCRST_MAG27</strain>
    </source>
</reference>
<sequence length="151" mass="16725">MPPELGRLKAALHKGLTATAGMWPGIRQGYGWVHRAARILKNEAKASGLTVRRRLGGLLGAMRRHRPARGKLARAVGHFLKVTTSYWPGLFHCYGVPDLPRTNNDLEHLFGSNRYHERRCTGRKAASPAMVLRGPVRLVAATTTRLRAFPA</sequence>